<reference evidence="9" key="1">
    <citation type="submission" date="2020-06" db="EMBL/GenBank/DDBJ databases">
        <title>Legume-microbial interactions unlock mineral nutrients during tropical forest succession.</title>
        <authorList>
            <person name="Epihov D.Z."/>
        </authorList>
    </citation>
    <scope>NUCLEOTIDE SEQUENCE [LARGE SCALE GENOMIC DNA]</scope>
    <source>
        <strain evidence="9">Pan2503</strain>
    </source>
</reference>
<accession>A0A7V8SWM1</accession>
<gene>
    <name evidence="9" type="ORF">HRJ53_10625</name>
</gene>
<evidence type="ECO:0000256" key="3">
    <source>
        <dbReference type="ARBA" id="ARBA00022553"/>
    </source>
</evidence>
<evidence type="ECO:0000256" key="7">
    <source>
        <dbReference type="SAM" id="MobiDB-lite"/>
    </source>
</evidence>
<evidence type="ECO:0000259" key="8">
    <source>
        <dbReference type="PROSITE" id="PS50112"/>
    </source>
</evidence>
<sequence>MAKPGELRRNGKGSGPGEAEPREAAEEPRPPKVAASDGLAYQPRRSTHEIKHLFTSAEMPMVFLGTDGRIQRFTSGAQKLWHLMAGDVGRPFADLAIPFGITDWEELVAGAIESRKTMARDVQDDAGRWYHLRLRPDRSGNQLLGIRVLLLDVDTLKRNLEEAHQARDFLEAMAETCSTPLVILDDDLIVIRATRSYYTTFRTTRQETERRGFFELGGGQWNVPQLQHLLQEVLPRNQRLTDFEVEADFPMLGMRKMILNGQMIRPESGGAPVIFLAIEDATERLQLEELAREKRAILEASIQAIVSTRPDGKIAMANNRATQMFGYSRNGLLGLPVERLFSRRHREAYIAGRKAYFENLSNRSAGVRLDLRGVRKDGTEFPMALYLSHVESVVGTLTLSLITDLTEGQPAEEALQLSQEHLTMVQQTTGFGFWEWDAGSERARCSPEWGPLHGLPPSDHTPTQSEWLALVYPDDRDRVARALNEALEGVKPYQAEFRLMW</sequence>
<dbReference type="InterPro" id="IPR013655">
    <property type="entry name" value="PAS_fold_3"/>
</dbReference>
<evidence type="ECO:0000313" key="10">
    <source>
        <dbReference type="Proteomes" id="UP000567293"/>
    </source>
</evidence>
<dbReference type="Proteomes" id="UP000567293">
    <property type="component" value="Unassembled WGS sequence"/>
</dbReference>
<dbReference type="AlphaFoldDB" id="A0A7V8SWM1"/>
<dbReference type="Pfam" id="PF13426">
    <property type="entry name" value="PAS_9"/>
    <property type="match status" value="1"/>
</dbReference>
<feature type="domain" description="PAS" evidence="8">
    <location>
        <begin position="290"/>
        <end position="334"/>
    </location>
</feature>
<evidence type="ECO:0000256" key="4">
    <source>
        <dbReference type="ARBA" id="ARBA00022679"/>
    </source>
</evidence>
<organism evidence="9 10">
    <name type="scientific">Candidatus Acidiferrum panamense</name>
    <dbReference type="NCBI Taxonomy" id="2741543"/>
    <lineage>
        <taxon>Bacteria</taxon>
        <taxon>Pseudomonadati</taxon>
        <taxon>Acidobacteriota</taxon>
        <taxon>Terriglobia</taxon>
        <taxon>Candidatus Acidiferrales</taxon>
        <taxon>Candidatus Acidiferrum</taxon>
    </lineage>
</organism>
<protein>
    <recommendedName>
        <fullName evidence="2">histidine kinase</fullName>
        <ecNumber evidence="2">2.7.13.3</ecNumber>
    </recommendedName>
</protein>
<dbReference type="SMART" id="SM00091">
    <property type="entry name" value="PAS"/>
    <property type="match status" value="3"/>
</dbReference>
<name>A0A7V8SWM1_9BACT</name>
<dbReference type="PANTHER" id="PTHR43304:SF1">
    <property type="entry name" value="PAC DOMAIN-CONTAINING PROTEIN"/>
    <property type="match status" value="1"/>
</dbReference>
<dbReference type="EC" id="2.7.13.3" evidence="2"/>
<evidence type="ECO:0000256" key="5">
    <source>
        <dbReference type="ARBA" id="ARBA00022777"/>
    </source>
</evidence>
<evidence type="ECO:0000256" key="1">
    <source>
        <dbReference type="ARBA" id="ARBA00000085"/>
    </source>
</evidence>
<dbReference type="InterPro" id="IPR000014">
    <property type="entry name" value="PAS"/>
</dbReference>
<dbReference type="Gene3D" id="3.30.450.20">
    <property type="entry name" value="PAS domain"/>
    <property type="match status" value="4"/>
</dbReference>
<evidence type="ECO:0000313" key="9">
    <source>
        <dbReference type="EMBL" id="MBA0085440.1"/>
    </source>
</evidence>
<dbReference type="PROSITE" id="PS50112">
    <property type="entry name" value="PAS"/>
    <property type="match status" value="1"/>
</dbReference>
<keyword evidence="5" id="KW-0418">Kinase</keyword>
<dbReference type="CDD" id="cd00130">
    <property type="entry name" value="PAS"/>
    <property type="match status" value="1"/>
</dbReference>
<dbReference type="GO" id="GO:0004673">
    <property type="term" value="F:protein histidine kinase activity"/>
    <property type="evidence" value="ECO:0007669"/>
    <property type="project" value="UniProtKB-EC"/>
</dbReference>
<dbReference type="Pfam" id="PF08447">
    <property type="entry name" value="PAS_3"/>
    <property type="match status" value="1"/>
</dbReference>
<evidence type="ECO:0000256" key="6">
    <source>
        <dbReference type="SAM" id="Coils"/>
    </source>
</evidence>
<feature type="compositionally biased region" description="Basic and acidic residues" evidence="7">
    <location>
        <begin position="19"/>
        <end position="30"/>
    </location>
</feature>
<dbReference type="EMBL" id="JACDQQ010001028">
    <property type="protein sequence ID" value="MBA0085440.1"/>
    <property type="molecule type" value="Genomic_DNA"/>
</dbReference>
<proteinExistence type="predicted"/>
<dbReference type="InterPro" id="IPR035965">
    <property type="entry name" value="PAS-like_dom_sf"/>
</dbReference>
<comment type="catalytic activity">
    <reaction evidence="1">
        <text>ATP + protein L-histidine = ADP + protein N-phospho-L-histidine.</text>
        <dbReference type="EC" id="2.7.13.3"/>
    </reaction>
</comment>
<keyword evidence="4" id="KW-0808">Transferase</keyword>
<comment type="caution">
    <text evidence="9">The sequence shown here is derived from an EMBL/GenBank/DDBJ whole genome shotgun (WGS) entry which is preliminary data.</text>
</comment>
<keyword evidence="3" id="KW-0597">Phosphoprotein</keyword>
<dbReference type="PANTHER" id="PTHR43304">
    <property type="entry name" value="PHYTOCHROME-LIKE PROTEIN CPH1"/>
    <property type="match status" value="1"/>
</dbReference>
<keyword evidence="6" id="KW-0175">Coiled coil</keyword>
<keyword evidence="10" id="KW-1185">Reference proteome</keyword>
<dbReference type="InterPro" id="IPR052162">
    <property type="entry name" value="Sensor_kinase/Photoreceptor"/>
</dbReference>
<feature type="coiled-coil region" evidence="6">
    <location>
        <begin position="146"/>
        <end position="173"/>
    </location>
</feature>
<feature type="region of interest" description="Disordered" evidence="7">
    <location>
        <begin position="1"/>
        <end position="41"/>
    </location>
</feature>
<feature type="non-terminal residue" evidence="9">
    <location>
        <position position="501"/>
    </location>
</feature>
<evidence type="ECO:0000256" key="2">
    <source>
        <dbReference type="ARBA" id="ARBA00012438"/>
    </source>
</evidence>
<dbReference type="SUPFAM" id="SSF55785">
    <property type="entry name" value="PYP-like sensor domain (PAS domain)"/>
    <property type="match status" value="4"/>
</dbReference>
<dbReference type="NCBIfam" id="TIGR00229">
    <property type="entry name" value="sensory_box"/>
    <property type="match status" value="1"/>
</dbReference>
<dbReference type="Pfam" id="PF13596">
    <property type="entry name" value="PAS_10"/>
    <property type="match status" value="1"/>
</dbReference>